<feature type="domain" description="Calcineurin-like phosphoesterase" evidence="1">
    <location>
        <begin position="33"/>
        <end position="228"/>
    </location>
</feature>
<proteinExistence type="predicted"/>
<name>A0A7W8DVA7_9HYPH</name>
<dbReference type="AlphaFoldDB" id="A0A7W8DVA7"/>
<dbReference type="RefSeq" id="WP_184144802.1">
    <property type="nucleotide sequence ID" value="NZ_JACHIK010000009.1"/>
</dbReference>
<dbReference type="GO" id="GO:0004722">
    <property type="term" value="F:protein serine/threonine phosphatase activity"/>
    <property type="evidence" value="ECO:0007669"/>
    <property type="project" value="UniProtKB-EC"/>
</dbReference>
<evidence type="ECO:0000313" key="2">
    <source>
        <dbReference type="EMBL" id="MBB5043427.1"/>
    </source>
</evidence>
<dbReference type="GO" id="GO:0005737">
    <property type="term" value="C:cytoplasm"/>
    <property type="evidence" value="ECO:0007669"/>
    <property type="project" value="TreeGrafter"/>
</dbReference>
<sequence>MFAFLRKILRQTAPDNAAQQRRTRLALDPARAPVYAIGDIHGCYAALVALEDRIRQDIARTGAGRPLIVYLGDYIDRGPDSRRVVEHLSGGSPADGIERIALCGNHDDTFLRFLRDPAGNAAWLDFGGDATLRSYGLGHLAHLRRPKELARAADAIRAAVPREHVAFLESLPAMLVQGGRVFVHAGIRPGLPLDAQSDADLLWIREPFLAEGPGLPITVIHGHTPGEEPVFGPGRIGIDTGCFATGRLTALKLTETGAILL</sequence>
<accession>A0A7W8DVA7</accession>
<dbReference type="GO" id="GO:0110154">
    <property type="term" value="P:RNA decapping"/>
    <property type="evidence" value="ECO:0007669"/>
    <property type="project" value="TreeGrafter"/>
</dbReference>
<dbReference type="PANTHER" id="PTHR42850:SF4">
    <property type="entry name" value="ZINC-DEPENDENT ENDOPOLYPHOSPHATASE"/>
    <property type="match status" value="1"/>
</dbReference>
<dbReference type="EC" id="3.1.3.16" evidence="2"/>
<reference evidence="2 3" key="1">
    <citation type="submission" date="2020-08" db="EMBL/GenBank/DDBJ databases">
        <title>Genomic Encyclopedia of Type Strains, Phase IV (KMG-IV): sequencing the most valuable type-strain genomes for metagenomic binning, comparative biology and taxonomic classification.</title>
        <authorList>
            <person name="Goeker M."/>
        </authorList>
    </citation>
    <scope>NUCLEOTIDE SEQUENCE [LARGE SCALE GENOMIC DNA]</scope>
    <source>
        <strain evidence="2 3">DSM 21319</strain>
    </source>
</reference>
<gene>
    <name evidence="2" type="ORF">HNQ66_002833</name>
</gene>
<dbReference type="Pfam" id="PF00149">
    <property type="entry name" value="Metallophos"/>
    <property type="match status" value="1"/>
</dbReference>
<dbReference type="EMBL" id="JACHIK010000009">
    <property type="protein sequence ID" value="MBB5043427.1"/>
    <property type="molecule type" value="Genomic_DNA"/>
</dbReference>
<dbReference type="InterPro" id="IPR004843">
    <property type="entry name" value="Calcineurin-like_PHP"/>
</dbReference>
<dbReference type="Proteomes" id="UP000535406">
    <property type="component" value="Unassembled WGS sequence"/>
</dbReference>
<evidence type="ECO:0000313" key="3">
    <source>
        <dbReference type="Proteomes" id="UP000535406"/>
    </source>
</evidence>
<dbReference type="SUPFAM" id="SSF56300">
    <property type="entry name" value="Metallo-dependent phosphatases"/>
    <property type="match status" value="1"/>
</dbReference>
<comment type="caution">
    <text evidence="2">The sequence shown here is derived from an EMBL/GenBank/DDBJ whole genome shotgun (WGS) entry which is preliminary data.</text>
</comment>
<evidence type="ECO:0000259" key="1">
    <source>
        <dbReference type="Pfam" id="PF00149"/>
    </source>
</evidence>
<dbReference type="PANTHER" id="PTHR42850">
    <property type="entry name" value="METALLOPHOSPHOESTERASE"/>
    <property type="match status" value="1"/>
</dbReference>
<dbReference type="InterPro" id="IPR050126">
    <property type="entry name" value="Ap4A_hydrolase"/>
</dbReference>
<dbReference type="Gene3D" id="3.60.21.10">
    <property type="match status" value="1"/>
</dbReference>
<keyword evidence="2" id="KW-0378">Hydrolase</keyword>
<dbReference type="InterPro" id="IPR029052">
    <property type="entry name" value="Metallo-depent_PP-like"/>
</dbReference>
<organism evidence="2 3">
    <name type="scientific">Shinella fusca</name>
    <dbReference type="NCBI Taxonomy" id="544480"/>
    <lineage>
        <taxon>Bacteria</taxon>
        <taxon>Pseudomonadati</taxon>
        <taxon>Pseudomonadota</taxon>
        <taxon>Alphaproteobacteria</taxon>
        <taxon>Hyphomicrobiales</taxon>
        <taxon>Rhizobiaceae</taxon>
        <taxon>Shinella</taxon>
    </lineage>
</organism>
<keyword evidence="3" id="KW-1185">Reference proteome</keyword>
<protein>
    <submittedName>
        <fullName evidence="2">Serine/threonine protein phosphatase 1</fullName>
        <ecNumber evidence="2">3.1.3.16</ecNumber>
    </submittedName>
</protein>
<dbReference type="GO" id="GO:0008803">
    <property type="term" value="F:bis(5'-nucleosyl)-tetraphosphatase (symmetrical) activity"/>
    <property type="evidence" value="ECO:0007669"/>
    <property type="project" value="TreeGrafter"/>
</dbReference>